<comment type="caution">
    <text evidence="2">The sequence shown here is derived from an EMBL/GenBank/DDBJ whole genome shotgun (WGS) entry which is preliminary data.</text>
</comment>
<evidence type="ECO:0000313" key="3">
    <source>
        <dbReference type="Proteomes" id="UP001279660"/>
    </source>
</evidence>
<evidence type="ECO:0000259" key="1">
    <source>
        <dbReference type="Pfam" id="PF10099"/>
    </source>
</evidence>
<dbReference type="PANTHER" id="PTHR37461:SF1">
    <property type="entry name" value="ANTI-SIGMA-K FACTOR RSKA"/>
    <property type="match status" value="1"/>
</dbReference>
<gene>
    <name evidence="2" type="ORF">SIL82_00630</name>
</gene>
<dbReference type="InterPro" id="IPR051474">
    <property type="entry name" value="Anti-sigma-K/W_factor"/>
</dbReference>
<dbReference type="Pfam" id="PF10099">
    <property type="entry name" value="RskA_C"/>
    <property type="match status" value="1"/>
</dbReference>
<sequence length="254" mass="26259">MSDLPPPEGVGPDGLDEAPDMTAAELALGVLDGEERAVALRRVLADPDFAREVERWRGHLAPWFDQWPAIKAPDILARIERSLDQAPAAPVASLIAKPRPRSAIWPGVAALSSIAAAALLIVLVTRPLAPLSPPQPAPSVAPLAPTLVASITPEGKGTPVTAVYDKTAGTIRLTEASLTSADHSAELWVIPADGTPHSLGVLRTRGATALTLRPENRQRIAAGAVLAVTVEPVGGSPTGLPTGPVVAKGILSRV</sequence>
<dbReference type="InterPro" id="IPR018764">
    <property type="entry name" value="RskA_C"/>
</dbReference>
<accession>A0ABU4PI38</accession>
<keyword evidence="3" id="KW-1185">Reference proteome</keyword>
<proteinExistence type="predicted"/>
<name>A0ABU4PI38_9SPHN</name>
<protein>
    <submittedName>
        <fullName evidence="2">Anti-sigma factor</fullName>
    </submittedName>
</protein>
<evidence type="ECO:0000313" key="2">
    <source>
        <dbReference type="EMBL" id="MDX5982748.1"/>
    </source>
</evidence>
<dbReference type="Proteomes" id="UP001279660">
    <property type="component" value="Unassembled WGS sequence"/>
</dbReference>
<dbReference type="PANTHER" id="PTHR37461">
    <property type="entry name" value="ANTI-SIGMA-K FACTOR RSKA"/>
    <property type="match status" value="1"/>
</dbReference>
<dbReference type="EMBL" id="JAWXXV010000001">
    <property type="protein sequence ID" value="MDX5982748.1"/>
    <property type="molecule type" value="Genomic_DNA"/>
</dbReference>
<organism evidence="2 3">
    <name type="scientific">Sphingomonas echinoides</name>
    <dbReference type="NCBI Taxonomy" id="59803"/>
    <lineage>
        <taxon>Bacteria</taxon>
        <taxon>Pseudomonadati</taxon>
        <taxon>Pseudomonadota</taxon>
        <taxon>Alphaproteobacteria</taxon>
        <taxon>Sphingomonadales</taxon>
        <taxon>Sphingomonadaceae</taxon>
        <taxon>Sphingomonas</taxon>
    </lineage>
</organism>
<reference evidence="2 3" key="1">
    <citation type="submission" date="2023-11" db="EMBL/GenBank/DDBJ databases">
        <title>MicrobeMod: A computational toolkit for identifying prokaryotic methylation and restriction-modification with nanopore sequencing.</title>
        <authorList>
            <person name="Crits-Christoph A."/>
            <person name="Kang S.C."/>
            <person name="Lee H."/>
            <person name="Ostrov N."/>
        </authorList>
    </citation>
    <scope>NUCLEOTIDE SEQUENCE [LARGE SCALE GENOMIC DNA]</scope>
    <source>
        <strain evidence="2 3">ATCC 14820</strain>
    </source>
</reference>
<dbReference type="RefSeq" id="WP_010406141.1">
    <property type="nucleotide sequence ID" value="NZ_JAWXXV010000001.1"/>
</dbReference>
<feature type="domain" description="Anti-sigma K factor RskA C-terminal" evidence="1">
    <location>
        <begin position="114"/>
        <end position="245"/>
    </location>
</feature>